<dbReference type="PANTHER" id="PTHR21331">
    <property type="entry name" value="BRCA1-ASSOCIATED ATM ACTIVATOR 1"/>
    <property type="match status" value="1"/>
</dbReference>
<keyword evidence="2" id="KW-0963">Cytoplasm</keyword>
<dbReference type="InterPro" id="IPR011989">
    <property type="entry name" value="ARM-like"/>
</dbReference>
<organism evidence="5 6">
    <name type="scientific">Cyprinodon variegatus</name>
    <name type="common">Sheepshead minnow</name>
    <dbReference type="NCBI Taxonomy" id="28743"/>
    <lineage>
        <taxon>Eukaryota</taxon>
        <taxon>Metazoa</taxon>
        <taxon>Chordata</taxon>
        <taxon>Craniata</taxon>
        <taxon>Vertebrata</taxon>
        <taxon>Euteleostomi</taxon>
        <taxon>Actinopterygii</taxon>
        <taxon>Neopterygii</taxon>
        <taxon>Teleostei</taxon>
        <taxon>Neoteleostei</taxon>
        <taxon>Acanthomorphata</taxon>
        <taxon>Ovalentaria</taxon>
        <taxon>Atherinomorphae</taxon>
        <taxon>Cyprinodontiformes</taxon>
        <taxon>Cyprinodontidae</taxon>
        <taxon>Cyprinodon</taxon>
    </lineage>
</organism>
<dbReference type="GO" id="GO:0005634">
    <property type="term" value="C:nucleus"/>
    <property type="evidence" value="ECO:0007669"/>
    <property type="project" value="TreeGrafter"/>
</dbReference>
<dbReference type="STRING" id="28743.ENSCVAP00000013224"/>
<dbReference type="GO" id="GO:0006974">
    <property type="term" value="P:DNA damage response"/>
    <property type="evidence" value="ECO:0007669"/>
    <property type="project" value="InterPro"/>
</dbReference>
<reference evidence="5" key="2">
    <citation type="submission" date="2025-09" db="UniProtKB">
        <authorList>
            <consortium name="Ensembl"/>
        </authorList>
    </citation>
    <scope>IDENTIFICATION</scope>
</reference>
<proteinExistence type="inferred from homology"/>
<accession>A0A3Q2D4J7</accession>
<reference evidence="5" key="1">
    <citation type="submission" date="2025-08" db="UniProtKB">
        <authorList>
            <consortium name="Ensembl"/>
        </authorList>
    </citation>
    <scope>IDENTIFICATION</scope>
</reference>
<sequence>MDIQCVSVLPRVCEVLAASGSSLPDDTSLEKLLDWFTATTNTGVSLLESAPCLLDFISNVAFSSTSGPGILSFTLKLTGLIAASEDGFKALEECSVLKLIFDPHHWKEAGLWEDPCLRIGWIQGLRKMLQHSKALRLFVQAGNSSHLIEPLLQLQTDSSLFVSSAANQLLAHVLLLYQSLSSAGCNGANKRDLEHSGVSEQTIISCSGIITNVSEYLKKSLVLKESSHPPQSQQILKLLTLLLVQLRPPLQEQLLLTVIDSLEELVTKRWSLPLMDVILAANRWDENNFIPLLCNQQRRTSHPLLTSSEKVELLDSLSGTVAIHREELFTALLLLGLMQAVRKRACDIRWEARDSTVEFLGHLAEVCPIGEEREPLKTLLGSCSFTIPLLKEALQDPESYVRASSIATLGAALTQEQVGSIAEEIVTQLQEILSQDSEGFARRAVVKFFTAWFSSCPSPTSCSLLMQSVPSVLSQGVADLDWEVKLHTLELAELLLDKTFPERLPLHPYAVISNQPHTCHAGENESDLLCSLNSLVDQGVVPALLCGLVDCDRPVALKACQLLIKLRDTVSSLLVNAADPRVSCMLPGQSWVQEMRGNKDAHTQGAPHVGSESRDEAAEETPCTDGDAVCVSVCEVLRTLDLDKKLSVLMQSSDHIYNSPLSLLQDILTASTAASNPNSDPGQEVIVDCY</sequence>
<dbReference type="PANTHER" id="PTHR21331:SF2">
    <property type="entry name" value="BRCA1-ASSOCIATED ATM ACTIVATOR 1"/>
    <property type="match status" value="1"/>
</dbReference>
<dbReference type="GeneTree" id="ENSGT00390000017551"/>
<dbReference type="SUPFAM" id="SSF48371">
    <property type="entry name" value="ARM repeat"/>
    <property type="match status" value="1"/>
</dbReference>
<keyword evidence="6" id="KW-1185">Reference proteome</keyword>
<protein>
    <submittedName>
        <fullName evidence="5">BRCA1-associated ATM activator 1</fullName>
    </submittedName>
</protein>
<dbReference type="AlphaFoldDB" id="A0A3Q2D4J7"/>
<comment type="similarity">
    <text evidence="3">Belongs to the BRAT1 family.</text>
</comment>
<evidence type="ECO:0000256" key="1">
    <source>
        <dbReference type="ARBA" id="ARBA00004496"/>
    </source>
</evidence>
<evidence type="ECO:0000256" key="3">
    <source>
        <dbReference type="ARBA" id="ARBA00061308"/>
    </source>
</evidence>
<evidence type="ECO:0000313" key="6">
    <source>
        <dbReference type="Proteomes" id="UP000265020"/>
    </source>
</evidence>
<dbReference type="GO" id="GO:0008283">
    <property type="term" value="P:cell population proliferation"/>
    <property type="evidence" value="ECO:0007669"/>
    <property type="project" value="InterPro"/>
</dbReference>
<evidence type="ECO:0000256" key="2">
    <source>
        <dbReference type="ARBA" id="ARBA00022490"/>
    </source>
</evidence>
<dbReference type="Proteomes" id="UP000265020">
    <property type="component" value="Unassembled WGS sequence"/>
</dbReference>
<dbReference type="Gene3D" id="1.25.10.10">
    <property type="entry name" value="Leucine-rich Repeat Variant"/>
    <property type="match status" value="1"/>
</dbReference>
<dbReference type="Ensembl" id="ENSCVAT00000020693.1">
    <property type="protein sequence ID" value="ENSCVAP00000013224.1"/>
    <property type="gene ID" value="ENSCVAG00000015722.1"/>
</dbReference>
<dbReference type="InterPro" id="IPR038904">
    <property type="entry name" value="BRAT1"/>
</dbReference>
<feature type="region of interest" description="Disordered" evidence="4">
    <location>
        <begin position="595"/>
        <end position="620"/>
    </location>
</feature>
<dbReference type="InterPro" id="IPR016024">
    <property type="entry name" value="ARM-type_fold"/>
</dbReference>
<dbReference type="GO" id="GO:0005737">
    <property type="term" value="C:cytoplasm"/>
    <property type="evidence" value="ECO:0007669"/>
    <property type="project" value="UniProtKB-SubCell"/>
</dbReference>
<name>A0A3Q2D4J7_CYPVA</name>
<evidence type="ECO:0000256" key="4">
    <source>
        <dbReference type="SAM" id="MobiDB-lite"/>
    </source>
</evidence>
<evidence type="ECO:0000313" key="5">
    <source>
        <dbReference type="Ensembl" id="ENSCVAP00000013224.1"/>
    </source>
</evidence>
<gene>
    <name evidence="5" type="primary">BRAT1</name>
</gene>
<comment type="subcellular location">
    <subcellularLocation>
        <location evidence="1">Cytoplasm</location>
    </subcellularLocation>
</comment>